<dbReference type="SMART" id="SM00151">
    <property type="entry name" value="SWIB"/>
    <property type="match status" value="1"/>
</dbReference>
<dbReference type="InterPro" id="IPR019835">
    <property type="entry name" value="SWIB_domain"/>
</dbReference>
<evidence type="ECO:0000313" key="4">
    <source>
        <dbReference type="Proteomes" id="UP000595197"/>
    </source>
</evidence>
<dbReference type="SUPFAM" id="SSF47592">
    <property type="entry name" value="SWIB/MDM2 domain"/>
    <property type="match status" value="1"/>
</dbReference>
<dbReference type="Pfam" id="PF02201">
    <property type="entry name" value="SWIB"/>
    <property type="match status" value="1"/>
</dbReference>
<gene>
    <name evidence="3" type="ORF">IGS68_33745</name>
</gene>
<organism evidence="3 4">
    <name type="scientific">Skermanella cutis</name>
    <dbReference type="NCBI Taxonomy" id="2775420"/>
    <lineage>
        <taxon>Bacteria</taxon>
        <taxon>Pseudomonadati</taxon>
        <taxon>Pseudomonadota</taxon>
        <taxon>Alphaproteobacteria</taxon>
        <taxon>Rhodospirillales</taxon>
        <taxon>Azospirillaceae</taxon>
        <taxon>Skermanella</taxon>
    </lineage>
</organism>
<dbReference type="PANTHER" id="PTHR13844">
    <property type="entry name" value="SWI/SNF-RELATED MATRIX-ASSOCIATED ACTIN-DEPENDENT REGULATOR OF CHROMATIN SUBFAMILY D"/>
    <property type="match status" value="1"/>
</dbReference>
<dbReference type="InterPro" id="IPR036885">
    <property type="entry name" value="SWIB_MDM2_dom_sf"/>
</dbReference>
<name>A0ABX7BHK2_9PROT</name>
<dbReference type="EMBL" id="CP067423">
    <property type="protein sequence ID" value="QQP93881.1"/>
    <property type="molecule type" value="Genomic_DNA"/>
</dbReference>
<protein>
    <recommendedName>
        <fullName evidence="2">DM2 domain-containing protein</fullName>
    </recommendedName>
</protein>
<dbReference type="RefSeq" id="WP_201083757.1">
    <property type="nucleotide sequence ID" value="NZ_CP067423.1"/>
</dbReference>
<reference evidence="3" key="1">
    <citation type="submission" date="2021-02" db="EMBL/GenBank/DDBJ databases">
        <title>Skermanella TT6 skin isolate.</title>
        <authorList>
            <person name="Lee K."/>
            <person name="Ganzorig M."/>
        </authorList>
    </citation>
    <scope>NUCLEOTIDE SEQUENCE</scope>
    <source>
        <strain evidence="3">TT6</strain>
    </source>
</reference>
<dbReference type="PROSITE" id="PS51925">
    <property type="entry name" value="SWIB_MDM2"/>
    <property type="match status" value="1"/>
</dbReference>
<evidence type="ECO:0000259" key="2">
    <source>
        <dbReference type="PROSITE" id="PS51925"/>
    </source>
</evidence>
<keyword evidence="3" id="KW-0614">Plasmid</keyword>
<feature type="compositionally biased region" description="Basic and acidic residues" evidence="1">
    <location>
        <begin position="1"/>
        <end position="26"/>
    </location>
</feature>
<geneLocation type="plasmid" evidence="3 4">
    <name>pTT6-3</name>
</geneLocation>
<dbReference type="Gene3D" id="1.10.245.10">
    <property type="entry name" value="SWIB/MDM2 domain"/>
    <property type="match status" value="1"/>
</dbReference>
<evidence type="ECO:0000256" key="1">
    <source>
        <dbReference type="SAM" id="MobiDB-lite"/>
    </source>
</evidence>
<feature type="region of interest" description="Disordered" evidence="1">
    <location>
        <begin position="1"/>
        <end position="51"/>
    </location>
</feature>
<proteinExistence type="predicted"/>
<feature type="domain" description="DM2" evidence="2">
    <location>
        <begin position="52"/>
        <end position="129"/>
    </location>
</feature>
<evidence type="ECO:0000313" key="3">
    <source>
        <dbReference type="EMBL" id="QQP93881.1"/>
    </source>
</evidence>
<keyword evidence="4" id="KW-1185">Reference proteome</keyword>
<accession>A0ABX7BHK2</accession>
<dbReference type="InterPro" id="IPR003121">
    <property type="entry name" value="SWIB_MDM2_domain"/>
</dbReference>
<sequence>MAAKDTKTSKEAKSSDETRASKETKGAKAPKAAKAQSSKVEPVSKEGQKPNALQKLLQPSKELAAVVGGEPLARGDVVSKVWDYIKKHELQNPENRREILADDNLEAVFGRKKVTMFEMNKYLSQHLTSPDAK</sequence>
<dbReference type="CDD" id="cd10567">
    <property type="entry name" value="SWIB-MDM2_like"/>
    <property type="match status" value="1"/>
</dbReference>
<dbReference type="Proteomes" id="UP000595197">
    <property type="component" value="Plasmid pTT6-3"/>
</dbReference>